<evidence type="ECO:0000256" key="9">
    <source>
        <dbReference type="ARBA" id="ARBA00049893"/>
    </source>
</evidence>
<dbReference type="Pfam" id="PF02578">
    <property type="entry name" value="Cu-oxidase_4"/>
    <property type="match status" value="1"/>
</dbReference>
<feature type="non-terminal residue" evidence="10">
    <location>
        <position position="155"/>
    </location>
</feature>
<accession>A0A382AN92</accession>
<evidence type="ECO:0000256" key="8">
    <source>
        <dbReference type="ARBA" id="ARBA00048968"/>
    </source>
</evidence>
<keyword evidence="6" id="KW-0862">Zinc</keyword>
<dbReference type="SUPFAM" id="SSF64438">
    <property type="entry name" value="CNF1/YfiH-like putative cysteine hydrolases"/>
    <property type="match status" value="1"/>
</dbReference>
<dbReference type="InterPro" id="IPR011324">
    <property type="entry name" value="Cytotoxic_necrot_fac-like_cat"/>
</dbReference>
<keyword evidence="3" id="KW-0808">Transferase</keyword>
<dbReference type="AlphaFoldDB" id="A0A382AN92"/>
<comment type="catalytic activity">
    <reaction evidence="8">
        <text>adenosine + phosphate = alpha-D-ribose 1-phosphate + adenine</text>
        <dbReference type="Rhea" id="RHEA:27642"/>
        <dbReference type="ChEBI" id="CHEBI:16335"/>
        <dbReference type="ChEBI" id="CHEBI:16708"/>
        <dbReference type="ChEBI" id="CHEBI:43474"/>
        <dbReference type="ChEBI" id="CHEBI:57720"/>
        <dbReference type="EC" id="2.4.2.1"/>
    </reaction>
    <physiologicalReaction direction="left-to-right" evidence="8">
        <dbReference type="Rhea" id="RHEA:27643"/>
    </physiologicalReaction>
</comment>
<evidence type="ECO:0000256" key="5">
    <source>
        <dbReference type="ARBA" id="ARBA00022801"/>
    </source>
</evidence>
<evidence type="ECO:0000256" key="7">
    <source>
        <dbReference type="ARBA" id="ARBA00047989"/>
    </source>
</evidence>
<name>A0A382AN92_9ZZZZ</name>
<dbReference type="PANTHER" id="PTHR30616:SF2">
    <property type="entry name" value="PURINE NUCLEOSIDE PHOSPHORYLASE LACC1"/>
    <property type="match status" value="1"/>
</dbReference>
<evidence type="ECO:0000256" key="6">
    <source>
        <dbReference type="ARBA" id="ARBA00022833"/>
    </source>
</evidence>
<evidence type="ECO:0000256" key="4">
    <source>
        <dbReference type="ARBA" id="ARBA00022723"/>
    </source>
</evidence>
<dbReference type="GO" id="GO:0016787">
    <property type="term" value="F:hydrolase activity"/>
    <property type="evidence" value="ECO:0007669"/>
    <property type="project" value="UniProtKB-KW"/>
</dbReference>
<evidence type="ECO:0000256" key="3">
    <source>
        <dbReference type="ARBA" id="ARBA00022679"/>
    </source>
</evidence>
<sequence length="155" mass="16723">MSAENPISAKVRTIRERNEDEVSAFVHADWAVAFPWLLQGTTTRGAPEHEFDFGLLGEGTRSKAVQEHWHQLLTVTGMRVAIHAPQVHEANVRLYQAGGDGSGLQLIEACDGHITNQIGVLLAVTTADCVPIFLVEPQARVVGVLHAGWRGVAAG</sequence>
<keyword evidence="5" id="KW-0378">Hydrolase</keyword>
<evidence type="ECO:0000256" key="2">
    <source>
        <dbReference type="ARBA" id="ARBA00007353"/>
    </source>
</evidence>
<dbReference type="GO" id="GO:0017061">
    <property type="term" value="F:S-methyl-5-thioadenosine phosphorylase activity"/>
    <property type="evidence" value="ECO:0007669"/>
    <property type="project" value="UniProtKB-EC"/>
</dbReference>
<comment type="catalytic activity">
    <reaction evidence="7">
        <text>adenosine + H2O + H(+) = inosine + NH4(+)</text>
        <dbReference type="Rhea" id="RHEA:24408"/>
        <dbReference type="ChEBI" id="CHEBI:15377"/>
        <dbReference type="ChEBI" id="CHEBI:15378"/>
        <dbReference type="ChEBI" id="CHEBI:16335"/>
        <dbReference type="ChEBI" id="CHEBI:17596"/>
        <dbReference type="ChEBI" id="CHEBI:28938"/>
        <dbReference type="EC" id="3.5.4.4"/>
    </reaction>
    <physiologicalReaction direction="left-to-right" evidence="7">
        <dbReference type="Rhea" id="RHEA:24409"/>
    </physiologicalReaction>
</comment>
<dbReference type="PANTHER" id="PTHR30616">
    <property type="entry name" value="UNCHARACTERIZED PROTEIN YFIH"/>
    <property type="match status" value="1"/>
</dbReference>
<protein>
    <recommendedName>
        <fullName evidence="11">Laccase domain-containing protein</fullName>
    </recommendedName>
</protein>
<dbReference type="InterPro" id="IPR003730">
    <property type="entry name" value="Cu_polyphenol_OxRdtase"/>
</dbReference>
<evidence type="ECO:0008006" key="11">
    <source>
        <dbReference type="Google" id="ProtNLM"/>
    </source>
</evidence>
<gene>
    <name evidence="10" type="ORF">METZ01_LOCUS155874</name>
</gene>
<comment type="catalytic activity">
    <reaction evidence="9">
        <text>S-methyl-5'-thioadenosine + phosphate = 5-(methylsulfanyl)-alpha-D-ribose 1-phosphate + adenine</text>
        <dbReference type="Rhea" id="RHEA:11852"/>
        <dbReference type="ChEBI" id="CHEBI:16708"/>
        <dbReference type="ChEBI" id="CHEBI:17509"/>
        <dbReference type="ChEBI" id="CHEBI:43474"/>
        <dbReference type="ChEBI" id="CHEBI:58533"/>
        <dbReference type="EC" id="2.4.2.28"/>
    </reaction>
    <physiologicalReaction direction="left-to-right" evidence="9">
        <dbReference type="Rhea" id="RHEA:11853"/>
    </physiologicalReaction>
</comment>
<evidence type="ECO:0000313" key="10">
    <source>
        <dbReference type="EMBL" id="SVB03020.1"/>
    </source>
</evidence>
<dbReference type="Gene3D" id="3.60.140.10">
    <property type="entry name" value="CNF1/YfiH-like putative cysteine hydrolases"/>
    <property type="match status" value="1"/>
</dbReference>
<proteinExistence type="inferred from homology"/>
<dbReference type="EMBL" id="UINC01026132">
    <property type="protein sequence ID" value="SVB03020.1"/>
    <property type="molecule type" value="Genomic_DNA"/>
</dbReference>
<comment type="similarity">
    <text evidence="2">Belongs to the purine nucleoside phosphorylase YfiH/LACC1 family.</text>
</comment>
<dbReference type="InterPro" id="IPR038371">
    <property type="entry name" value="Cu_polyphenol_OxRdtase_sf"/>
</dbReference>
<dbReference type="GO" id="GO:0005507">
    <property type="term" value="F:copper ion binding"/>
    <property type="evidence" value="ECO:0007669"/>
    <property type="project" value="TreeGrafter"/>
</dbReference>
<organism evidence="10">
    <name type="scientific">marine metagenome</name>
    <dbReference type="NCBI Taxonomy" id="408172"/>
    <lineage>
        <taxon>unclassified sequences</taxon>
        <taxon>metagenomes</taxon>
        <taxon>ecological metagenomes</taxon>
    </lineage>
</organism>
<comment type="catalytic activity">
    <reaction evidence="1">
        <text>inosine + phosphate = alpha-D-ribose 1-phosphate + hypoxanthine</text>
        <dbReference type="Rhea" id="RHEA:27646"/>
        <dbReference type="ChEBI" id="CHEBI:17368"/>
        <dbReference type="ChEBI" id="CHEBI:17596"/>
        <dbReference type="ChEBI" id="CHEBI:43474"/>
        <dbReference type="ChEBI" id="CHEBI:57720"/>
        <dbReference type="EC" id="2.4.2.1"/>
    </reaction>
    <physiologicalReaction direction="left-to-right" evidence="1">
        <dbReference type="Rhea" id="RHEA:27647"/>
    </physiologicalReaction>
</comment>
<keyword evidence="4" id="KW-0479">Metal-binding</keyword>
<evidence type="ECO:0000256" key="1">
    <source>
        <dbReference type="ARBA" id="ARBA00000553"/>
    </source>
</evidence>
<reference evidence="10" key="1">
    <citation type="submission" date="2018-05" db="EMBL/GenBank/DDBJ databases">
        <authorList>
            <person name="Lanie J.A."/>
            <person name="Ng W.-L."/>
            <person name="Kazmierczak K.M."/>
            <person name="Andrzejewski T.M."/>
            <person name="Davidsen T.M."/>
            <person name="Wayne K.J."/>
            <person name="Tettelin H."/>
            <person name="Glass J.I."/>
            <person name="Rusch D."/>
            <person name="Podicherti R."/>
            <person name="Tsui H.-C.T."/>
            <person name="Winkler M.E."/>
        </authorList>
    </citation>
    <scope>NUCLEOTIDE SEQUENCE</scope>
</reference>